<evidence type="ECO:0000313" key="3">
    <source>
        <dbReference type="Proteomes" id="UP000184267"/>
    </source>
</evidence>
<keyword evidence="3" id="KW-1185">Reference proteome</keyword>
<protein>
    <submittedName>
        <fullName evidence="2">Uncharacterized protein</fullName>
    </submittedName>
</protein>
<dbReference type="AlphaFoldDB" id="A0A1M2W6A3"/>
<feature type="region of interest" description="Disordered" evidence="1">
    <location>
        <begin position="238"/>
        <end position="278"/>
    </location>
</feature>
<dbReference type="OrthoDB" id="2762949at2759"/>
<proteinExistence type="predicted"/>
<accession>A0A1M2W6A3</accession>
<comment type="caution">
    <text evidence="2">The sequence shown here is derived from an EMBL/GenBank/DDBJ whole genome shotgun (WGS) entry which is preliminary data.</text>
</comment>
<gene>
    <name evidence="2" type="ORF">TRAPUB_8040</name>
</gene>
<dbReference type="Proteomes" id="UP000184267">
    <property type="component" value="Unassembled WGS sequence"/>
</dbReference>
<evidence type="ECO:0000313" key="2">
    <source>
        <dbReference type="EMBL" id="OJT15391.1"/>
    </source>
</evidence>
<reference evidence="2 3" key="1">
    <citation type="submission" date="2016-10" db="EMBL/GenBank/DDBJ databases">
        <title>Genome sequence of the basidiomycete white-rot fungus Trametes pubescens.</title>
        <authorList>
            <person name="Makela M.R."/>
            <person name="Granchi Z."/>
            <person name="Peng M."/>
            <person name="De Vries R.P."/>
            <person name="Grigoriev I."/>
            <person name="Riley R."/>
            <person name="Hilden K."/>
        </authorList>
    </citation>
    <scope>NUCLEOTIDE SEQUENCE [LARGE SCALE GENOMIC DNA]</scope>
    <source>
        <strain evidence="2 3">FBCC735</strain>
    </source>
</reference>
<feature type="compositionally biased region" description="Acidic residues" evidence="1">
    <location>
        <begin position="266"/>
        <end position="278"/>
    </location>
</feature>
<organism evidence="2 3">
    <name type="scientific">Trametes pubescens</name>
    <name type="common">White-rot fungus</name>
    <dbReference type="NCBI Taxonomy" id="154538"/>
    <lineage>
        <taxon>Eukaryota</taxon>
        <taxon>Fungi</taxon>
        <taxon>Dikarya</taxon>
        <taxon>Basidiomycota</taxon>
        <taxon>Agaricomycotina</taxon>
        <taxon>Agaricomycetes</taxon>
        <taxon>Polyporales</taxon>
        <taxon>Polyporaceae</taxon>
        <taxon>Trametes</taxon>
    </lineage>
</organism>
<dbReference type="EMBL" id="MNAD01000166">
    <property type="protein sequence ID" value="OJT15391.1"/>
    <property type="molecule type" value="Genomic_DNA"/>
</dbReference>
<evidence type="ECO:0000256" key="1">
    <source>
        <dbReference type="SAM" id="MobiDB-lite"/>
    </source>
</evidence>
<name>A0A1M2W6A3_TRAPU</name>
<sequence>MATRPTTGRSSEEGAREAAPMVALNHVLGRAVDAMLISRAAESATTDGPSTDGAGRAVQLPEDAREGGGEQSTVEEGAHQRVPELGTARMQLGHEGLPAIAEELPVGRFFVELEGRKHSGALVWRKMLLPATLHAAQSMDYRRWNTIFQEVHRVFADVLSEDQLDAFKSIVYAYAWFARTSSRAPEYNPLAIWGELQQLLFTAVNMALHLGSTGEDMLMNVWLWARQRIPDALPAEMQSYSSLSDEDSDGSCNQESPSRNRREADSTSDSDMELPELV</sequence>